<dbReference type="Gene3D" id="1.25.40.10">
    <property type="entry name" value="Tetratricopeptide repeat domain"/>
    <property type="match status" value="1"/>
</dbReference>
<dbReference type="PANTHER" id="PTHR38926:SF5">
    <property type="entry name" value="F-BOX AND LEUCINE-RICH REPEAT PROTEIN 6"/>
    <property type="match status" value="1"/>
</dbReference>
<dbReference type="PANTHER" id="PTHR38926">
    <property type="entry name" value="F-BOX DOMAIN CONTAINING PROTEIN, EXPRESSED"/>
    <property type="match status" value="1"/>
</dbReference>
<dbReference type="STRING" id="2282107.A0A286UBB5"/>
<dbReference type="InterPro" id="IPR032675">
    <property type="entry name" value="LRR_dom_sf"/>
</dbReference>
<keyword evidence="1" id="KW-0802">TPR repeat</keyword>
<sequence length="528" mass="60168">MSGNELFKQGIQAFKKADYNEALKIFSKAIKASNDGGDKTLFDSRAAVYERLGEPLKALGDSKKVIDIAPQSWQGYFPSERLQPTDTKRHAELAELESRAMESLKPPPIFNLPVELLNEICKLAYGESNPKMLTLTLVCKHWRDIILNSPEFWRHLIITKRTKKKKVKTWLERSRGVIFNLEIREDLAPDIIEALTDGLSEEFWSSLRTLKTCFSFTIENIGQVLPPDAFNRLQLENLELELTHHAPFKSEFWNPLSTLDTTRLKSLTIMTQIIKIPWSSMTTFNSLRSLKLNGIQTPNFVLNFLQRNLQIEELRLSDSHAYRGDVPDEPDLPEVLELNHLKHLELDSVELAGLLLHKLRFPNLTTLSLSRANNLDISFLATQCTHLPELIQLSIVKCTFMSQDLSVFIRSSSSLRQLTISSPRVMNGTENNILEALCGPSQELCVPKLQHLYLPRCPKLQGGTLFRFIKARLPREVAVDSEETPLPLLSLNIDDCPEIEANTITWLRAKVPSLTCRLTVTKMKRFAR</sequence>
<dbReference type="Gene3D" id="3.80.10.10">
    <property type="entry name" value="Ribonuclease Inhibitor"/>
    <property type="match status" value="1"/>
</dbReference>
<feature type="repeat" description="TPR" evidence="1">
    <location>
        <begin position="3"/>
        <end position="36"/>
    </location>
</feature>
<evidence type="ECO:0000313" key="3">
    <source>
        <dbReference type="EMBL" id="PAV16824.1"/>
    </source>
</evidence>
<evidence type="ECO:0000313" key="4">
    <source>
        <dbReference type="Proteomes" id="UP000217199"/>
    </source>
</evidence>
<dbReference type="InterPro" id="IPR001810">
    <property type="entry name" value="F-box_dom"/>
</dbReference>
<dbReference type="OrthoDB" id="2423701at2759"/>
<dbReference type="Pfam" id="PF12937">
    <property type="entry name" value="F-box-like"/>
    <property type="match status" value="1"/>
</dbReference>
<dbReference type="Proteomes" id="UP000217199">
    <property type="component" value="Unassembled WGS sequence"/>
</dbReference>
<dbReference type="InterPro" id="IPR036047">
    <property type="entry name" value="F-box-like_dom_sf"/>
</dbReference>
<gene>
    <name evidence="3" type="ORF">PNOK_0688800</name>
</gene>
<name>A0A286UBB5_9AGAM</name>
<evidence type="ECO:0000259" key="2">
    <source>
        <dbReference type="PROSITE" id="PS50181"/>
    </source>
</evidence>
<protein>
    <recommendedName>
        <fullName evidence="2">F-box domain-containing protein</fullName>
    </recommendedName>
</protein>
<dbReference type="InterPro" id="IPR011990">
    <property type="entry name" value="TPR-like_helical_dom_sf"/>
</dbReference>
<feature type="domain" description="F-box" evidence="2">
    <location>
        <begin position="106"/>
        <end position="156"/>
    </location>
</feature>
<dbReference type="AlphaFoldDB" id="A0A286UBB5"/>
<dbReference type="InterPro" id="IPR019734">
    <property type="entry name" value="TPR_rpt"/>
</dbReference>
<comment type="caution">
    <text evidence="3">The sequence shown here is derived from an EMBL/GenBank/DDBJ whole genome shotgun (WGS) entry which is preliminary data.</text>
</comment>
<keyword evidence="4" id="KW-1185">Reference proteome</keyword>
<reference evidence="3 4" key="1">
    <citation type="journal article" date="2017" name="Mol. Ecol.">
        <title>Comparative and population genomic landscape of Phellinus noxius: A hypervariable fungus causing root rot in trees.</title>
        <authorList>
            <person name="Chung C.L."/>
            <person name="Lee T.J."/>
            <person name="Akiba M."/>
            <person name="Lee H.H."/>
            <person name="Kuo T.H."/>
            <person name="Liu D."/>
            <person name="Ke H.M."/>
            <person name="Yokoi T."/>
            <person name="Roa M.B."/>
            <person name="Lu M.J."/>
            <person name="Chang Y.Y."/>
            <person name="Ann P.J."/>
            <person name="Tsai J.N."/>
            <person name="Chen C.Y."/>
            <person name="Tzean S.S."/>
            <person name="Ota Y."/>
            <person name="Hattori T."/>
            <person name="Sahashi N."/>
            <person name="Liou R.F."/>
            <person name="Kikuchi T."/>
            <person name="Tsai I.J."/>
        </authorList>
    </citation>
    <scope>NUCLEOTIDE SEQUENCE [LARGE SCALE GENOMIC DNA]</scope>
    <source>
        <strain evidence="3 4">FFPRI411160</strain>
    </source>
</reference>
<dbReference type="SUPFAM" id="SSF81383">
    <property type="entry name" value="F-box domain"/>
    <property type="match status" value="1"/>
</dbReference>
<dbReference type="PROSITE" id="PS50181">
    <property type="entry name" value="FBOX"/>
    <property type="match status" value="1"/>
</dbReference>
<accession>A0A286UBB5</accession>
<dbReference type="SUPFAM" id="SSF48452">
    <property type="entry name" value="TPR-like"/>
    <property type="match status" value="1"/>
</dbReference>
<evidence type="ECO:0000256" key="1">
    <source>
        <dbReference type="PROSITE-ProRule" id="PRU00339"/>
    </source>
</evidence>
<dbReference type="InParanoid" id="A0A286UBB5"/>
<dbReference type="EMBL" id="NBII01000007">
    <property type="protein sequence ID" value="PAV16824.1"/>
    <property type="molecule type" value="Genomic_DNA"/>
</dbReference>
<dbReference type="SUPFAM" id="SSF52047">
    <property type="entry name" value="RNI-like"/>
    <property type="match status" value="1"/>
</dbReference>
<proteinExistence type="predicted"/>
<organism evidence="3 4">
    <name type="scientific">Pyrrhoderma noxium</name>
    <dbReference type="NCBI Taxonomy" id="2282107"/>
    <lineage>
        <taxon>Eukaryota</taxon>
        <taxon>Fungi</taxon>
        <taxon>Dikarya</taxon>
        <taxon>Basidiomycota</taxon>
        <taxon>Agaricomycotina</taxon>
        <taxon>Agaricomycetes</taxon>
        <taxon>Hymenochaetales</taxon>
        <taxon>Hymenochaetaceae</taxon>
        <taxon>Pyrrhoderma</taxon>
    </lineage>
</organism>
<dbReference type="PROSITE" id="PS50005">
    <property type="entry name" value="TPR"/>
    <property type="match status" value="1"/>
</dbReference>
<dbReference type="Gene3D" id="1.20.1280.50">
    <property type="match status" value="1"/>
</dbReference>